<dbReference type="Proteomes" id="UP000325315">
    <property type="component" value="Unassembled WGS sequence"/>
</dbReference>
<comment type="caution">
    <text evidence="1">The sequence shown here is derived from an EMBL/GenBank/DDBJ whole genome shotgun (WGS) entry which is preliminary data.</text>
</comment>
<proteinExistence type="predicted"/>
<evidence type="ECO:0000313" key="2">
    <source>
        <dbReference type="Proteomes" id="UP000325315"/>
    </source>
</evidence>
<name>A0A5B6X2L8_9ROSI</name>
<dbReference type="AlphaFoldDB" id="A0A5B6X2L8"/>
<accession>A0A5B6X2L8</accession>
<sequence length="184" mass="21027">MKVRNQDVCLMALEQTSTILEEGHSIMRPLLFNGTNYSYWRTRINLLIQANNNEVRKVITNGSSIPSKRVDNVIVTKEENERDDVHVKMMQPIAKAMHTLFCAIGPNECNRLSLVNESNISFPTLDYELFKISLSKSWEAKVSNIEILKDLDSVSLDELIGSLLTYEMKINHKTEETKEAPKNV</sequence>
<dbReference type="EMBL" id="SMMG02000001">
    <property type="protein sequence ID" value="KAA3487554.1"/>
    <property type="molecule type" value="Genomic_DNA"/>
</dbReference>
<protein>
    <submittedName>
        <fullName evidence="1">Uncharacterized protein</fullName>
    </submittedName>
</protein>
<dbReference type="OrthoDB" id="1001852at2759"/>
<gene>
    <name evidence="1" type="ORF">EPI10_031371</name>
</gene>
<organism evidence="1 2">
    <name type="scientific">Gossypium australe</name>
    <dbReference type="NCBI Taxonomy" id="47621"/>
    <lineage>
        <taxon>Eukaryota</taxon>
        <taxon>Viridiplantae</taxon>
        <taxon>Streptophyta</taxon>
        <taxon>Embryophyta</taxon>
        <taxon>Tracheophyta</taxon>
        <taxon>Spermatophyta</taxon>
        <taxon>Magnoliopsida</taxon>
        <taxon>eudicotyledons</taxon>
        <taxon>Gunneridae</taxon>
        <taxon>Pentapetalae</taxon>
        <taxon>rosids</taxon>
        <taxon>malvids</taxon>
        <taxon>Malvales</taxon>
        <taxon>Malvaceae</taxon>
        <taxon>Malvoideae</taxon>
        <taxon>Gossypium</taxon>
    </lineage>
</organism>
<keyword evidence="2" id="KW-1185">Reference proteome</keyword>
<evidence type="ECO:0000313" key="1">
    <source>
        <dbReference type="EMBL" id="KAA3487554.1"/>
    </source>
</evidence>
<reference evidence="2" key="1">
    <citation type="journal article" date="2019" name="Plant Biotechnol. J.">
        <title>Genome sequencing of the Australian wild diploid species Gossypium australe highlights disease resistance and delayed gland morphogenesis.</title>
        <authorList>
            <person name="Cai Y."/>
            <person name="Cai X."/>
            <person name="Wang Q."/>
            <person name="Wang P."/>
            <person name="Zhang Y."/>
            <person name="Cai C."/>
            <person name="Xu Y."/>
            <person name="Wang K."/>
            <person name="Zhou Z."/>
            <person name="Wang C."/>
            <person name="Geng S."/>
            <person name="Li B."/>
            <person name="Dong Q."/>
            <person name="Hou Y."/>
            <person name="Wang H."/>
            <person name="Ai P."/>
            <person name="Liu Z."/>
            <person name="Yi F."/>
            <person name="Sun M."/>
            <person name="An G."/>
            <person name="Cheng J."/>
            <person name="Zhang Y."/>
            <person name="Shi Q."/>
            <person name="Xie Y."/>
            <person name="Shi X."/>
            <person name="Chang Y."/>
            <person name="Huang F."/>
            <person name="Chen Y."/>
            <person name="Hong S."/>
            <person name="Mi L."/>
            <person name="Sun Q."/>
            <person name="Zhang L."/>
            <person name="Zhou B."/>
            <person name="Peng R."/>
            <person name="Zhang X."/>
            <person name="Liu F."/>
        </authorList>
    </citation>
    <scope>NUCLEOTIDE SEQUENCE [LARGE SCALE GENOMIC DNA]</scope>
    <source>
        <strain evidence="2">cv. PA1801</strain>
    </source>
</reference>